<dbReference type="EMBL" id="BMDO01000005">
    <property type="protein sequence ID" value="GGI51015.1"/>
    <property type="molecule type" value="Genomic_DNA"/>
</dbReference>
<evidence type="ECO:0000313" key="3">
    <source>
        <dbReference type="Proteomes" id="UP000662074"/>
    </source>
</evidence>
<sequence>MKKCFTAVILFFLSCNLYAQSSEDIWAKWNKSYAEVNLDEMLKSETLYADSVEKQPNIPQYYFRVDKYRFKAKYLGKTRSIDTAVARSMQNVNNLSTPSANNFEKLLGSELLFQVGSRKIWMSLQPQMLDAFRQEVKVNGWVTLYCLYLNEHNSQKKLYNNFLISEFITL</sequence>
<gene>
    <name evidence="2" type="ORF">GCM10011425_22270</name>
</gene>
<dbReference type="AlphaFoldDB" id="A0A917JAR3"/>
<reference evidence="2" key="1">
    <citation type="journal article" date="2014" name="Int. J. Syst. Evol. Microbiol.">
        <title>Complete genome sequence of Corynebacterium casei LMG S-19264T (=DSM 44701T), isolated from a smear-ripened cheese.</title>
        <authorList>
            <consortium name="US DOE Joint Genome Institute (JGI-PGF)"/>
            <person name="Walter F."/>
            <person name="Albersmeier A."/>
            <person name="Kalinowski J."/>
            <person name="Ruckert C."/>
        </authorList>
    </citation>
    <scope>NUCLEOTIDE SEQUENCE</scope>
    <source>
        <strain evidence="2">CCM 8711</strain>
    </source>
</reference>
<keyword evidence="3" id="KW-1185">Reference proteome</keyword>
<organism evidence="2 3">
    <name type="scientific">Mucilaginibacter galii</name>
    <dbReference type="NCBI Taxonomy" id="2005073"/>
    <lineage>
        <taxon>Bacteria</taxon>
        <taxon>Pseudomonadati</taxon>
        <taxon>Bacteroidota</taxon>
        <taxon>Sphingobacteriia</taxon>
        <taxon>Sphingobacteriales</taxon>
        <taxon>Sphingobacteriaceae</taxon>
        <taxon>Mucilaginibacter</taxon>
    </lineage>
</organism>
<evidence type="ECO:0000256" key="1">
    <source>
        <dbReference type="SAM" id="SignalP"/>
    </source>
</evidence>
<accession>A0A917JAR3</accession>
<dbReference type="Proteomes" id="UP000662074">
    <property type="component" value="Unassembled WGS sequence"/>
</dbReference>
<comment type="caution">
    <text evidence="2">The sequence shown here is derived from an EMBL/GenBank/DDBJ whole genome shotgun (WGS) entry which is preliminary data.</text>
</comment>
<dbReference type="PROSITE" id="PS51257">
    <property type="entry name" value="PROKAR_LIPOPROTEIN"/>
    <property type="match status" value="1"/>
</dbReference>
<dbReference type="RefSeq" id="WP_188416681.1">
    <property type="nucleotide sequence ID" value="NZ_BMDO01000005.1"/>
</dbReference>
<proteinExistence type="predicted"/>
<protein>
    <submittedName>
        <fullName evidence="2">Uncharacterized protein</fullName>
    </submittedName>
</protein>
<feature type="signal peptide" evidence="1">
    <location>
        <begin position="1"/>
        <end position="19"/>
    </location>
</feature>
<reference evidence="2" key="2">
    <citation type="submission" date="2020-09" db="EMBL/GenBank/DDBJ databases">
        <authorList>
            <person name="Sun Q."/>
            <person name="Sedlacek I."/>
        </authorList>
    </citation>
    <scope>NUCLEOTIDE SEQUENCE</scope>
    <source>
        <strain evidence="2">CCM 8711</strain>
    </source>
</reference>
<keyword evidence="1" id="KW-0732">Signal</keyword>
<feature type="chain" id="PRO_5037823762" evidence="1">
    <location>
        <begin position="20"/>
        <end position="170"/>
    </location>
</feature>
<name>A0A917JAR3_9SPHI</name>
<evidence type="ECO:0000313" key="2">
    <source>
        <dbReference type="EMBL" id="GGI51015.1"/>
    </source>
</evidence>